<dbReference type="RefSeq" id="WP_344189617.1">
    <property type="nucleotide sequence ID" value="NZ_BAAARN010000001.1"/>
</dbReference>
<dbReference type="PANTHER" id="PTHR36452:SF1">
    <property type="entry name" value="DUF2461 DOMAIN-CONTAINING PROTEIN"/>
    <property type="match status" value="1"/>
</dbReference>
<dbReference type="Proteomes" id="UP001501326">
    <property type="component" value="Unassembled WGS sequence"/>
</dbReference>
<name>A0ABN3UDW0_9MICO</name>
<dbReference type="PIRSF" id="PIRSF028451">
    <property type="entry name" value="UCP028451"/>
    <property type="match status" value="1"/>
</dbReference>
<organism evidence="1 2">
    <name type="scientific">Pedococcus aerophilus</name>
    <dbReference type="NCBI Taxonomy" id="436356"/>
    <lineage>
        <taxon>Bacteria</taxon>
        <taxon>Bacillati</taxon>
        <taxon>Actinomycetota</taxon>
        <taxon>Actinomycetes</taxon>
        <taxon>Micrococcales</taxon>
        <taxon>Intrasporangiaceae</taxon>
        <taxon>Pedococcus</taxon>
    </lineage>
</organism>
<dbReference type="InterPro" id="IPR012808">
    <property type="entry name" value="CHP02453"/>
</dbReference>
<dbReference type="EMBL" id="BAAARN010000001">
    <property type="protein sequence ID" value="GAA2730878.1"/>
    <property type="molecule type" value="Genomic_DNA"/>
</dbReference>
<gene>
    <name evidence="1" type="ORF">GCM10009867_03250</name>
</gene>
<dbReference type="NCBIfam" id="TIGR02453">
    <property type="entry name" value="TIGR02453 family protein"/>
    <property type="match status" value="1"/>
</dbReference>
<evidence type="ECO:0000313" key="2">
    <source>
        <dbReference type="Proteomes" id="UP001501326"/>
    </source>
</evidence>
<comment type="caution">
    <text evidence="1">The sequence shown here is derived from an EMBL/GenBank/DDBJ whole genome shotgun (WGS) entry which is preliminary data.</text>
</comment>
<proteinExistence type="predicted"/>
<sequence>MADNGAFAGFPHWGVEFYQDLEEDNTREFWTAHKPRWQQDVRDPMRALADELEDEFGPAKLFRPNRNLRFSADKSPYKTHQAALAGREKGAGWYVQLGGDGLVVGGGFRAHSPADTARFRAAVDAPSSGLLLERLVAELAGSGFTLEGDSLKTRPKGYDADHPRLELLRRKEIMALRRFGAPDWLATPQALDEVRAAWRELRPLTEWVLEHVAVED</sequence>
<reference evidence="1 2" key="1">
    <citation type="journal article" date="2019" name="Int. J. Syst. Evol. Microbiol.">
        <title>The Global Catalogue of Microorganisms (GCM) 10K type strain sequencing project: providing services to taxonomists for standard genome sequencing and annotation.</title>
        <authorList>
            <consortium name="The Broad Institute Genomics Platform"/>
            <consortium name="The Broad Institute Genome Sequencing Center for Infectious Disease"/>
            <person name="Wu L."/>
            <person name="Ma J."/>
        </authorList>
    </citation>
    <scope>NUCLEOTIDE SEQUENCE [LARGE SCALE GENOMIC DNA]</scope>
    <source>
        <strain evidence="1 2">JCM 16378</strain>
    </source>
</reference>
<dbReference type="PANTHER" id="PTHR36452">
    <property type="entry name" value="CHROMOSOME 12, WHOLE GENOME SHOTGUN SEQUENCE"/>
    <property type="match status" value="1"/>
</dbReference>
<dbReference type="InterPro" id="IPR015996">
    <property type="entry name" value="UCP028451"/>
</dbReference>
<protein>
    <submittedName>
        <fullName evidence="1">DUF2461 domain-containing protein</fullName>
    </submittedName>
</protein>
<accession>A0ABN3UDW0</accession>
<dbReference type="Pfam" id="PF09365">
    <property type="entry name" value="DUF2461"/>
    <property type="match status" value="1"/>
</dbReference>
<evidence type="ECO:0000313" key="1">
    <source>
        <dbReference type="EMBL" id="GAA2730878.1"/>
    </source>
</evidence>
<keyword evidence="2" id="KW-1185">Reference proteome</keyword>